<dbReference type="GO" id="GO:0016163">
    <property type="term" value="F:nitrogenase activity"/>
    <property type="evidence" value="ECO:0007669"/>
    <property type="project" value="InterPro"/>
</dbReference>
<proteinExistence type="inferred from homology"/>
<dbReference type="PROSITE" id="PS00699">
    <property type="entry name" value="NITROGENASE_1_1"/>
    <property type="match status" value="1"/>
</dbReference>
<dbReference type="PANTHER" id="PTHR33712:SF7">
    <property type="entry name" value="LIGHT-INDEPENDENT PROTOCHLOROPHYLLIDE REDUCTASE SUBUNIT B"/>
    <property type="match status" value="1"/>
</dbReference>
<comment type="pathway">
    <text evidence="2">Cofactor biosynthesis; Fe-Mo cofactor biosynthesis.</text>
</comment>
<dbReference type="UniPathway" id="UPA00782"/>
<dbReference type="InterPro" id="IPR000510">
    <property type="entry name" value="Nase/OxRdtase_comp1"/>
</dbReference>
<evidence type="ECO:0000256" key="5">
    <source>
        <dbReference type="ARBA" id="ARBA00023231"/>
    </source>
</evidence>
<dbReference type="EMBL" id="QDKH01000035">
    <property type="protein sequence ID" value="PWC10727.1"/>
    <property type="molecule type" value="Genomic_DNA"/>
</dbReference>
<sequence>MAQILKSPKPLATSPIKSGQPLGAILASMGLEGCIPLVHGAQGCSAFAKVFFIQHFHEPIPLQTTAMDPVTTIMGSNDNVLDALALLCERHNPKIMVVLSTGLSEAQGADLAFALRQFRETYPKYHAVAVVAASSPDFYGSMENGYAAVLESVIEQCVPPSPNVSAMRKKRVNLLLGHMLTPGDHEQIRSYVEAFGLQAIVLPDLAGSLDGHLAEGDFSASTQGGTPLRLLEQMGQNASTIAIGVSLQRASRLLESRSHTPSLWLPHLMTLDRCDAFIERLRQLSGRDVPAWIARQRGQLQDAMIDTHIWLQDKRMAIAAEGDLLAAWLDFALSQGIRPECVVAPANQPGLSALPVAEVQIGDLEDVDDRLQRHPVDMLCANSHAAPLAEKYHLPLVRIGFPLFDRLGEFRRLRQGYGGMRDTLFELANAMRQAHRQLPVYHSPLKQAFPCAAAQDPIMETKPCDI</sequence>
<comment type="similarity">
    <text evidence="3 6">Belongs to the NifD/NifK/NifE/NifN family.</text>
</comment>
<evidence type="ECO:0000256" key="6">
    <source>
        <dbReference type="RuleBase" id="RU004021"/>
    </source>
</evidence>
<reference evidence="8 9" key="1">
    <citation type="submission" date="2018-04" db="EMBL/GenBank/DDBJ databases">
        <title>Brenneria corticis sp.nov.</title>
        <authorList>
            <person name="Li Y."/>
        </authorList>
    </citation>
    <scope>NUCLEOTIDE SEQUENCE [LARGE SCALE GENOMIC DNA]</scope>
    <source>
        <strain evidence="8 9">CFCC 11842</strain>
    </source>
</reference>
<dbReference type="SUPFAM" id="SSF53807">
    <property type="entry name" value="Helical backbone' metal receptor"/>
    <property type="match status" value="1"/>
</dbReference>
<dbReference type="InterPro" id="IPR005975">
    <property type="entry name" value="Nase_Mo-Fe_CF"/>
</dbReference>
<keyword evidence="5 6" id="KW-0535">Nitrogen fixation</keyword>
<evidence type="ECO:0000256" key="2">
    <source>
        <dbReference type="ARBA" id="ARBA00005155"/>
    </source>
</evidence>
<dbReference type="RefSeq" id="WP_136168379.1">
    <property type="nucleotide sequence ID" value="NZ_KZ819097.1"/>
</dbReference>
<organism evidence="8 9">
    <name type="scientific">Brenneria corticis</name>
    <dbReference type="NCBI Taxonomy" id="2173106"/>
    <lineage>
        <taxon>Bacteria</taxon>
        <taxon>Pseudomonadati</taxon>
        <taxon>Pseudomonadota</taxon>
        <taxon>Gammaproteobacteria</taxon>
        <taxon>Enterobacterales</taxon>
        <taxon>Pectobacteriaceae</taxon>
        <taxon>Brenneria</taxon>
    </lineage>
</organism>
<dbReference type="InterPro" id="IPR050152">
    <property type="entry name" value="ChlB/BchB/BchZ"/>
</dbReference>
<evidence type="ECO:0000313" key="9">
    <source>
        <dbReference type="Proteomes" id="UP000296159"/>
    </source>
</evidence>
<name>A0A2U1TMT1_9GAMM</name>
<dbReference type="InterPro" id="IPR000318">
    <property type="entry name" value="Nase_comp1_CS"/>
</dbReference>
<accession>A0A2U1TMT1</accession>
<dbReference type="GO" id="GO:0065003">
    <property type="term" value="P:protein-containing complex assembly"/>
    <property type="evidence" value="ECO:0007669"/>
    <property type="project" value="InterPro"/>
</dbReference>
<dbReference type="AlphaFoldDB" id="A0A2U1TMT1"/>
<dbReference type="NCBIfam" id="TIGR01285">
    <property type="entry name" value="nifN"/>
    <property type="match status" value="1"/>
</dbReference>
<dbReference type="CDD" id="cd01966">
    <property type="entry name" value="Nitrogenase_NifN_1"/>
    <property type="match status" value="1"/>
</dbReference>
<feature type="domain" description="Nitrogenase/oxidoreductase component 1" evidence="7">
    <location>
        <begin position="20"/>
        <end position="431"/>
    </location>
</feature>
<dbReference type="PANTHER" id="PTHR33712">
    <property type="entry name" value="LIGHT-INDEPENDENT PROTOCHLOROPHYLLIDE REDUCTASE SUBUNIT B"/>
    <property type="match status" value="1"/>
</dbReference>
<evidence type="ECO:0000259" key="7">
    <source>
        <dbReference type="Pfam" id="PF00148"/>
    </source>
</evidence>
<evidence type="ECO:0000256" key="4">
    <source>
        <dbReference type="ARBA" id="ARBA00013282"/>
    </source>
</evidence>
<dbReference type="Gene3D" id="3.40.50.1980">
    <property type="entry name" value="Nitrogenase molybdenum iron protein domain"/>
    <property type="match status" value="3"/>
</dbReference>
<comment type="caution">
    <text evidence="8">The sequence shown here is derived from an EMBL/GenBank/DDBJ whole genome shotgun (WGS) entry which is preliminary data.</text>
</comment>
<dbReference type="Pfam" id="PF00148">
    <property type="entry name" value="Oxidored_nitro"/>
    <property type="match status" value="1"/>
</dbReference>
<comment type="function">
    <text evidence="1">This protein may play a role in the biosynthesis of the prosthetic group of nitrogenase (FeMo cofactor).</text>
</comment>
<dbReference type="Gene3D" id="6.10.250.1090">
    <property type="match status" value="1"/>
</dbReference>
<gene>
    <name evidence="8" type="primary">nifN</name>
    <name evidence="8" type="ORF">DDT56_21330</name>
</gene>
<evidence type="ECO:0000256" key="1">
    <source>
        <dbReference type="ARBA" id="ARBA00003171"/>
    </source>
</evidence>
<evidence type="ECO:0000256" key="3">
    <source>
        <dbReference type="ARBA" id="ARBA00011002"/>
    </source>
</evidence>
<protein>
    <recommendedName>
        <fullName evidence="4">Nitrogenase iron-molybdenum cofactor biosynthesis protein NifN</fullName>
    </recommendedName>
</protein>
<dbReference type="Proteomes" id="UP000296159">
    <property type="component" value="Unassembled WGS sequence"/>
</dbReference>
<evidence type="ECO:0000313" key="8">
    <source>
        <dbReference type="EMBL" id="PWC10727.1"/>
    </source>
</evidence>
<keyword evidence="9" id="KW-1185">Reference proteome</keyword>